<feature type="short sequence motif" description="GXSXG" evidence="2">
    <location>
        <begin position="56"/>
        <end position="60"/>
    </location>
</feature>
<keyword evidence="5" id="KW-1185">Reference proteome</keyword>
<accession>A0ABV1JFY1</accession>
<comment type="caution">
    <text evidence="4">The sequence shown here is derived from an EMBL/GenBank/DDBJ whole genome shotgun (WGS) entry which is preliminary data.</text>
</comment>
<keyword evidence="2" id="KW-0378">Hydrolase</keyword>
<dbReference type="InterPro" id="IPR045943">
    <property type="entry name" value="DUF6363"/>
</dbReference>
<name>A0ABV1JFY1_9ACTN</name>
<keyword evidence="1 2" id="KW-0443">Lipid metabolism</keyword>
<protein>
    <submittedName>
        <fullName evidence="4">Patatin family protein</fullName>
    </submittedName>
</protein>
<sequence length="313" mass="35283">MAGMLGAGIIAFMESLTVNIPDVALVIEGGGMRASYTAGAVVTLLEREMRFGKVYGISAGSSHAVNYVSCDAARTKASFVDLVNDPRFGGVKSMLCGKGYFNGPYLYEGIAEEHAGMDDAFAFDWDAFQANPADVHIEGFDWDTGETVAWTKADMPTIRDMMLRVRASSTMPIFMPPTTIGGRTYMDGGMGDSWGILLDAARRDGFERFFIIRSQEREYRKKPMSPTVQRLFRMLFRKHPLVAERSIERWRHYNEILDEIERLEREGSAMVFYPESMGVSNKETDYSKLQASYERGYAQARREADAWEAWLRP</sequence>
<dbReference type="PROSITE" id="PS51635">
    <property type="entry name" value="PNPLA"/>
    <property type="match status" value="1"/>
</dbReference>
<comment type="caution">
    <text evidence="2">Lacks conserved residue(s) required for the propagation of feature annotation.</text>
</comment>
<dbReference type="RefSeq" id="WP_349227841.1">
    <property type="nucleotide sequence ID" value="NZ_JBBNOP010000014.1"/>
</dbReference>
<reference evidence="4 5" key="1">
    <citation type="submission" date="2024-04" db="EMBL/GenBank/DDBJ databases">
        <title>Human intestinal bacterial collection.</title>
        <authorList>
            <person name="Pauvert C."/>
            <person name="Hitch T.C.A."/>
            <person name="Clavel T."/>
        </authorList>
    </citation>
    <scope>NUCLEOTIDE SEQUENCE [LARGE SCALE GENOMIC DNA]</scope>
    <source>
        <strain evidence="4 5">CLA-KB-H42</strain>
    </source>
</reference>
<evidence type="ECO:0000313" key="5">
    <source>
        <dbReference type="Proteomes" id="UP001487305"/>
    </source>
</evidence>
<dbReference type="SUPFAM" id="SSF52151">
    <property type="entry name" value="FabD/lysophospholipase-like"/>
    <property type="match status" value="1"/>
</dbReference>
<feature type="active site" description="Nucleophile" evidence="2">
    <location>
        <position position="58"/>
    </location>
</feature>
<dbReference type="EMBL" id="JBBNOP010000014">
    <property type="protein sequence ID" value="MEQ3364001.1"/>
    <property type="molecule type" value="Genomic_DNA"/>
</dbReference>
<gene>
    <name evidence="4" type="ORF">AAA083_13540</name>
</gene>
<evidence type="ECO:0000256" key="2">
    <source>
        <dbReference type="PROSITE-ProRule" id="PRU01161"/>
    </source>
</evidence>
<dbReference type="Pfam" id="PF01734">
    <property type="entry name" value="Patatin"/>
    <property type="match status" value="1"/>
</dbReference>
<dbReference type="InterPro" id="IPR002641">
    <property type="entry name" value="PNPLA_dom"/>
</dbReference>
<dbReference type="InterPro" id="IPR016035">
    <property type="entry name" value="Acyl_Trfase/lysoPLipase"/>
</dbReference>
<keyword evidence="2" id="KW-0442">Lipid degradation</keyword>
<feature type="active site" description="Proton acceptor" evidence="2">
    <location>
        <position position="187"/>
    </location>
</feature>
<organism evidence="4 5">
    <name type="scientific">Raoultibacter massiliensis</name>
    <dbReference type="NCBI Taxonomy" id="1852371"/>
    <lineage>
        <taxon>Bacteria</taxon>
        <taxon>Bacillati</taxon>
        <taxon>Actinomycetota</taxon>
        <taxon>Coriobacteriia</taxon>
        <taxon>Eggerthellales</taxon>
        <taxon>Eggerthellaceae</taxon>
        <taxon>Raoultibacter</taxon>
    </lineage>
</organism>
<feature type="short sequence motif" description="DGA/G" evidence="2">
    <location>
        <begin position="187"/>
        <end position="189"/>
    </location>
</feature>
<evidence type="ECO:0000259" key="3">
    <source>
        <dbReference type="PROSITE" id="PS51635"/>
    </source>
</evidence>
<evidence type="ECO:0000256" key="1">
    <source>
        <dbReference type="ARBA" id="ARBA00023098"/>
    </source>
</evidence>
<dbReference type="Gene3D" id="3.40.1090.10">
    <property type="entry name" value="Cytosolic phospholipase A2 catalytic domain"/>
    <property type="match status" value="2"/>
</dbReference>
<evidence type="ECO:0000313" key="4">
    <source>
        <dbReference type="EMBL" id="MEQ3364001.1"/>
    </source>
</evidence>
<feature type="domain" description="PNPLA" evidence="3">
    <location>
        <begin position="25"/>
        <end position="202"/>
    </location>
</feature>
<dbReference type="Proteomes" id="UP001487305">
    <property type="component" value="Unassembled WGS sequence"/>
</dbReference>
<dbReference type="CDD" id="cd07208">
    <property type="entry name" value="Pat_hypo_Ecoli_yjju_like"/>
    <property type="match status" value="1"/>
</dbReference>
<dbReference type="Pfam" id="PF19890">
    <property type="entry name" value="DUF6363"/>
    <property type="match status" value="1"/>
</dbReference>
<dbReference type="InterPro" id="IPR037483">
    <property type="entry name" value="YjjU-like"/>
</dbReference>
<proteinExistence type="predicted"/>